<dbReference type="KEGG" id="rva:Rvan_2928"/>
<protein>
    <submittedName>
        <fullName evidence="1">Uncharacterized protein</fullName>
    </submittedName>
</protein>
<keyword evidence="2" id="KW-1185">Reference proteome</keyword>
<gene>
    <name evidence="1" type="ordered locus">Rvan_2928</name>
</gene>
<name>E3HZ86_RHOVT</name>
<dbReference type="EMBL" id="CP002292">
    <property type="protein sequence ID" value="ADP72133.1"/>
    <property type="molecule type" value="Genomic_DNA"/>
</dbReference>
<evidence type="ECO:0000313" key="1">
    <source>
        <dbReference type="EMBL" id="ADP72133.1"/>
    </source>
</evidence>
<sequence length="67" mass="7686">MSQSLLRVSADVATEFDAYARTAYVEERIALMVQRIGYVAACIDLFHWRHVIDQALREVEAERSASR</sequence>
<evidence type="ECO:0000313" key="2">
    <source>
        <dbReference type="Proteomes" id="UP000001399"/>
    </source>
</evidence>
<dbReference type="RefSeq" id="WP_013420502.1">
    <property type="nucleotide sequence ID" value="NC_014664.1"/>
</dbReference>
<accession>E3HZ86</accession>
<dbReference type="OrthoDB" id="7960572at2"/>
<proteinExistence type="predicted"/>
<reference evidence="2" key="1">
    <citation type="journal article" date="2011" name="J. Bacteriol.">
        <title>Genome sequences of eight morphologically diverse alphaproteobacteria.</title>
        <authorList>
            <consortium name="US DOE Joint Genome Institute"/>
            <person name="Brown P.J."/>
            <person name="Kysela D.T."/>
            <person name="Buechlein A."/>
            <person name="Hemmerich C."/>
            <person name="Brun Y.V."/>
        </authorList>
    </citation>
    <scope>NUCLEOTIDE SEQUENCE [LARGE SCALE GENOMIC DNA]</scope>
    <source>
        <strain evidence="2">ATCC 17100 / ATH 3.1.1 / DSM 162 / LMG 4299</strain>
    </source>
</reference>
<dbReference type="AlphaFoldDB" id="E3HZ86"/>
<organism evidence="1 2">
    <name type="scientific">Rhodomicrobium vannielii (strain ATCC 17100 / DSM 162 / LMG 4299 / NCIMB 10020 / ATH 3.1.1)</name>
    <dbReference type="NCBI Taxonomy" id="648757"/>
    <lineage>
        <taxon>Bacteria</taxon>
        <taxon>Pseudomonadati</taxon>
        <taxon>Pseudomonadota</taxon>
        <taxon>Alphaproteobacteria</taxon>
        <taxon>Hyphomicrobiales</taxon>
        <taxon>Hyphomicrobiaceae</taxon>
        <taxon>Rhodomicrobium</taxon>
    </lineage>
</organism>
<dbReference type="Proteomes" id="UP000001399">
    <property type="component" value="Chromosome"/>
</dbReference>
<dbReference type="HOGENOM" id="CLU_2809660_0_0_5"/>